<dbReference type="HOGENOM" id="CLU_1089077_0_0_6"/>
<sequence>MGRGSFAAGVVDRLPPTVQVWVRGRRADAGGVGTIMAGPPFGSEGWPPPYTPSGWSSCSRMMLTAQIKVPESGAFPWHCLERQADGPGLGQKAAERSRCILPQRPLACQGGLMPCPFGGRDATSSTIGQDAPAPRRSGFPDGARPRSGSIGGCRLFRGPVLQPLGPRQPHLRQRGENHHRRGQTVADAADHGQPGEDGEELGQPPRQDVDDEEGEGRGDEDQLPFPREFGQAENPAHEHEDEGDAKQMDVRDAGQ</sequence>
<evidence type="ECO:0000313" key="2">
    <source>
        <dbReference type="EMBL" id="AAU90552.1"/>
    </source>
</evidence>
<dbReference type="KEGG" id="mca:MCA0179"/>
<protein>
    <submittedName>
        <fullName evidence="2">Uncharacterized protein</fullName>
    </submittedName>
</protein>
<evidence type="ECO:0000313" key="3">
    <source>
        <dbReference type="Proteomes" id="UP000006821"/>
    </source>
</evidence>
<accession>Q60CC9</accession>
<dbReference type="STRING" id="243233.MCA0179"/>
<dbReference type="Proteomes" id="UP000006821">
    <property type="component" value="Chromosome"/>
</dbReference>
<evidence type="ECO:0000256" key="1">
    <source>
        <dbReference type="SAM" id="MobiDB-lite"/>
    </source>
</evidence>
<name>Q60CC9_METCA</name>
<feature type="compositionally biased region" description="Basic and acidic residues" evidence="1">
    <location>
        <begin position="235"/>
        <end position="255"/>
    </location>
</feature>
<gene>
    <name evidence="2" type="ordered locus">MCA0179</name>
</gene>
<feature type="compositionally biased region" description="Basic residues" evidence="1">
    <location>
        <begin position="169"/>
        <end position="182"/>
    </location>
</feature>
<dbReference type="EMBL" id="AE017282">
    <property type="protein sequence ID" value="AAU90552.1"/>
    <property type="molecule type" value="Genomic_DNA"/>
</dbReference>
<dbReference type="AlphaFoldDB" id="Q60CC9"/>
<feature type="region of interest" description="Disordered" evidence="1">
    <location>
        <begin position="119"/>
        <end position="255"/>
    </location>
</feature>
<reference evidence="2 3" key="1">
    <citation type="journal article" date="2004" name="PLoS Biol.">
        <title>Genomic insights into methanotrophy: the complete genome sequence of Methylococcus capsulatus (Bath).</title>
        <authorList>
            <person name="Ward N.L."/>
            <person name="Larsen O."/>
            <person name="Sakwa J."/>
            <person name="Bruseth L."/>
            <person name="Khouri H.M."/>
            <person name="Durkin A.S."/>
            <person name="Dimitrov G."/>
            <person name="Jiang L."/>
            <person name="Scanlan D."/>
            <person name="Kang K.H."/>
            <person name="Lewis M.R."/>
            <person name="Nelson K.E."/>
            <person name="Methe B.A."/>
            <person name="Wu M."/>
            <person name="Heidelberg J.F."/>
            <person name="Paulsen I.T."/>
            <person name="Fouts D.E."/>
            <person name="Ravel J."/>
            <person name="Tettelin H."/>
            <person name="Ren Q."/>
            <person name="Read T.D."/>
            <person name="DeBoy R.T."/>
            <person name="Seshadri R."/>
            <person name="Salzberg S.L."/>
            <person name="Jensen H.B."/>
            <person name="Birkeland N.K."/>
            <person name="Nelson W.C."/>
            <person name="Dodson R.J."/>
            <person name="Grindhaug S.H."/>
            <person name="Holt I.E."/>
            <person name="Eidhammer I."/>
            <person name="Jonasen I."/>
            <person name="Vanaken S."/>
            <person name="Utterback T.R."/>
            <person name="Feldblyum T.V."/>
            <person name="Fraser C.M."/>
            <person name="Lillehaug J.R."/>
            <person name="Eisen J.A."/>
        </authorList>
    </citation>
    <scope>NUCLEOTIDE SEQUENCE [LARGE SCALE GENOMIC DNA]</scope>
    <source>
        <strain evidence="3">ATCC 33009 / NCIMB 11132 / Bath</strain>
    </source>
</reference>
<organism evidence="2 3">
    <name type="scientific">Methylococcus capsulatus (strain ATCC 33009 / NCIMB 11132 / Bath)</name>
    <dbReference type="NCBI Taxonomy" id="243233"/>
    <lineage>
        <taxon>Bacteria</taxon>
        <taxon>Pseudomonadati</taxon>
        <taxon>Pseudomonadota</taxon>
        <taxon>Gammaproteobacteria</taxon>
        <taxon>Methylococcales</taxon>
        <taxon>Methylococcaceae</taxon>
        <taxon>Methylococcus</taxon>
    </lineage>
</organism>
<proteinExistence type="predicted"/>